<keyword evidence="12" id="KW-0131">Cell cycle</keyword>
<dbReference type="InterPro" id="IPR004939">
    <property type="entry name" value="APC_su10/DOC_dom"/>
</dbReference>
<dbReference type="OrthoDB" id="676979at2759"/>
<dbReference type="InterPro" id="IPR032675">
    <property type="entry name" value="LRR_dom_sf"/>
</dbReference>
<keyword evidence="4" id="KW-0964">Secreted</keyword>
<dbReference type="PANTHER" id="PTHR32093:SF125">
    <property type="entry name" value="LEUCINE-RICH REPEAT-CONTAINING N-TERMINAL PLANT-TYPE DOMAIN-CONTAINING PROTEIN"/>
    <property type="match status" value="1"/>
</dbReference>
<organism evidence="18 19">
    <name type="scientific">Acer yangbiense</name>
    <dbReference type="NCBI Taxonomy" id="1000413"/>
    <lineage>
        <taxon>Eukaryota</taxon>
        <taxon>Viridiplantae</taxon>
        <taxon>Streptophyta</taxon>
        <taxon>Embryophyta</taxon>
        <taxon>Tracheophyta</taxon>
        <taxon>Spermatophyta</taxon>
        <taxon>Magnoliopsida</taxon>
        <taxon>eudicotyledons</taxon>
        <taxon>Gunneridae</taxon>
        <taxon>Pentapetalae</taxon>
        <taxon>rosids</taxon>
        <taxon>malvids</taxon>
        <taxon>Sapindales</taxon>
        <taxon>Sapindaceae</taxon>
        <taxon>Hippocastanoideae</taxon>
        <taxon>Acereae</taxon>
        <taxon>Acer</taxon>
    </lineage>
</organism>
<evidence type="ECO:0000256" key="10">
    <source>
        <dbReference type="ARBA" id="ARBA00023180"/>
    </source>
</evidence>
<evidence type="ECO:0000256" key="4">
    <source>
        <dbReference type="ARBA" id="ARBA00022525"/>
    </source>
</evidence>
<feature type="region of interest" description="Disordered" evidence="15">
    <location>
        <begin position="561"/>
        <end position="606"/>
    </location>
</feature>
<dbReference type="Gene3D" id="2.60.120.260">
    <property type="entry name" value="Galactose-binding domain-like"/>
    <property type="match status" value="1"/>
</dbReference>
<dbReference type="InterPro" id="IPR008979">
    <property type="entry name" value="Galactose-bd-like_sf"/>
</dbReference>
<reference evidence="19" key="1">
    <citation type="journal article" date="2019" name="Gigascience">
        <title>De novo genome assembly of the endangered Acer yangbiense, a plant species with extremely small populations endemic to Yunnan Province, China.</title>
        <authorList>
            <person name="Yang J."/>
            <person name="Wariss H.M."/>
            <person name="Tao L."/>
            <person name="Zhang R."/>
            <person name="Yun Q."/>
            <person name="Hollingsworth P."/>
            <person name="Dao Z."/>
            <person name="Luo G."/>
            <person name="Guo H."/>
            <person name="Ma Y."/>
            <person name="Sun W."/>
        </authorList>
    </citation>
    <scope>NUCLEOTIDE SEQUENCE [LARGE SCALE GENOMIC DNA]</scope>
    <source>
        <strain evidence="19">cv. Malutang</strain>
    </source>
</reference>
<comment type="subcellular location">
    <subcellularLocation>
        <location evidence="1">Secreted</location>
        <location evidence="1">Cell wall</location>
    </subcellularLocation>
</comment>
<dbReference type="AlphaFoldDB" id="A0A5C7HY85"/>
<keyword evidence="8" id="KW-0677">Repeat</keyword>
<feature type="domain" description="DOC" evidence="17">
    <location>
        <begin position="597"/>
        <end position="799"/>
    </location>
</feature>
<evidence type="ECO:0000256" key="2">
    <source>
        <dbReference type="ARBA" id="ARBA00006762"/>
    </source>
</evidence>
<dbReference type="FunFam" id="3.80.10.10:FF:000224">
    <property type="entry name" value="Leucine-rich repeat extensin-like protein 1"/>
    <property type="match status" value="1"/>
</dbReference>
<keyword evidence="6" id="KW-0132">Cell division</keyword>
<evidence type="ECO:0000256" key="1">
    <source>
        <dbReference type="ARBA" id="ARBA00004191"/>
    </source>
</evidence>
<dbReference type="InterPro" id="IPR051582">
    <property type="entry name" value="LRR_extensin-like_regulator"/>
</dbReference>
<dbReference type="PANTHER" id="PTHR32093">
    <property type="entry name" value="LEUCINE-RICH REPEAT EXTENSIN-LIKE PROTEIN 3-RELATED"/>
    <property type="match status" value="1"/>
</dbReference>
<feature type="chain" id="PRO_5022824259" description="Cell wall hydroxyproline-rich glycoprotein" evidence="16">
    <location>
        <begin position="27"/>
        <end position="799"/>
    </location>
</feature>
<dbReference type="GO" id="GO:0071555">
    <property type="term" value="P:cell wall organization"/>
    <property type="evidence" value="ECO:0007669"/>
    <property type="project" value="UniProtKB-KW"/>
</dbReference>
<keyword evidence="10" id="KW-0325">Glycoprotein</keyword>
<protein>
    <recommendedName>
        <fullName evidence="14">Cell wall hydroxyproline-rich glycoprotein</fullName>
    </recommendedName>
</protein>
<dbReference type="InterPro" id="IPR001611">
    <property type="entry name" value="Leu-rich_rpt"/>
</dbReference>
<comment type="caution">
    <text evidence="18">The sequence shown here is derived from an EMBL/GenBank/DDBJ whole genome shotgun (WGS) entry which is preliminary data.</text>
</comment>
<evidence type="ECO:0000256" key="13">
    <source>
        <dbReference type="ARBA" id="ARBA00023316"/>
    </source>
</evidence>
<feature type="compositionally biased region" description="Pro residues" evidence="15">
    <location>
        <begin position="410"/>
        <end position="498"/>
    </location>
</feature>
<proteinExistence type="inferred from homology"/>
<dbReference type="Proteomes" id="UP000323000">
    <property type="component" value="Chromosome 5"/>
</dbReference>
<keyword evidence="11" id="KW-0379">Hydroxylation</keyword>
<evidence type="ECO:0000256" key="3">
    <source>
        <dbReference type="ARBA" id="ARBA00022512"/>
    </source>
</evidence>
<dbReference type="SUPFAM" id="SSF52058">
    <property type="entry name" value="L domain-like"/>
    <property type="match status" value="1"/>
</dbReference>
<evidence type="ECO:0000313" key="18">
    <source>
        <dbReference type="EMBL" id="TXG62071.1"/>
    </source>
</evidence>
<dbReference type="EMBL" id="VAHF01000005">
    <property type="protein sequence ID" value="TXG62071.1"/>
    <property type="molecule type" value="Genomic_DNA"/>
</dbReference>
<evidence type="ECO:0000256" key="7">
    <source>
        <dbReference type="ARBA" id="ARBA00022729"/>
    </source>
</evidence>
<comment type="similarity">
    <text evidence="2">Belongs to the APC10 family.</text>
</comment>
<accession>A0A5C7HY85</accession>
<sequence length="799" mass="88900">MKKNSTHILLPLIITTLSLFISLVSPQKLISVSNNHHATSLDDDDSQAAEIKRRQLLYYRDRFFTSSKFVIIPPSLTFENSRLESAYVALQAWKQAIISDPLNATSNWVGSNVCNYTGVFCSPSLDDPSIQTVAGIDLNHGDIAGYLPEELGLLSDIALFHVNSNRFCGTVPRSFNRFKILFELDLSNNRFAGKFPYVVLDLPNLKFLDLRFNEFEGKVPKALFDKKLDAIFINHNRFAFELPENFGNSPVSVIVLANNKFHGCFPRSLSNMSETLNELILTNNGLRSCLPRDIGSLKNLTVFDISYNKMMGELPENVGEMVGLEKLNVAHNMFSGKIPESVCTKLPNLTKFSYEYNFFIGEPKVCLELEEFDDTRNCLRGKKKQRSTLQCKMFLSRPVDCKAFKCDTPPPVAPSLPSPPPPMVYSPPPPTPTPPPPAPMPSLPPPLPPCSRPPPPPPPENCVHSPPPPPPPANSPPPPVFSPPPPPPPPNSPPPPRFSPLKELKSHEQLLIIAINLKECDQLVVLELSNHFASAVFADVPGYVTESCSRVSPHQQTYPVMSTDSCQHGQPGQFTRKPNGSIRNPEKKQKGMATESSESEEEWKITGGKQHLTVDDDLREMGKKAAWSVSSCKPGNGVSALRDDNTDTYWQSDGAQPHLINIQFQKKVKLQLVVLYVDFKLDESYTPSKISIRAGDGFHNLKEVKTVELVKPTGWVSLSLSGNDPRNPIPHQPFQFTSSEFITYSTVVHSANHASNPLGERITHSSISKPRAAGITFFRPLYFQAVHQELLSWTKRSRT</sequence>
<evidence type="ECO:0000256" key="5">
    <source>
        <dbReference type="ARBA" id="ARBA00022614"/>
    </source>
</evidence>
<evidence type="ECO:0000256" key="16">
    <source>
        <dbReference type="SAM" id="SignalP"/>
    </source>
</evidence>
<dbReference type="SUPFAM" id="SSF49785">
    <property type="entry name" value="Galactose-binding domain-like"/>
    <property type="match status" value="1"/>
</dbReference>
<evidence type="ECO:0000256" key="12">
    <source>
        <dbReference type="ARBA" id="ARBA00023306"/>
    </source>
</evidence>
<evidence type="ECO:0000256" key="8">
    <source>
        <dbReference type="ARBA" id="ARBA00022737"/>
    </source>
</evidence>
<keyword evidence="7 16" id="KW-0732">Signal</keyword>
<dbReference type="InterPro" id="IPR013210">
    <property type="entry name" value="LRR_N_plant-typ"/>
</dbReference>
<feature type="signal peptide" evidence="16">
    <location>
        <begin position="1"/>
        <end position="26"/>
    </location>
</feature>
<dbReference type="CDD" id="cd08366">
    <property type="entry name" value="APC10"/>
    <property type="match status" value="1"/>
</dbReference>
<feature type="region of interest" description="Disordered" evidence="15">
    <location>
        <begin position="410"/>
        <end position="501"/>
    </location>
</feature>
<dbReference type="SMART" id="SM01337">
    <property type="entry name" value="APC10"/>
    <property type="match status" value="1"/>
</dbReference>
<dbReference type="InterPro" id="IPR016901">
    <property type="entry name" value="APC10/Doc1"/>
</dbReference>
<keyword evidence="19" id="KW-1185">Reference proteome</keyword>
<dbReference type="Pfam" id="PF00560">
    <property type="entry name" value="LRR_1"/>
    <property type="match status" value="1"/>
</dbReference>
<dbReference type="GO" id="GO:0051301">
    <property type="term" value="P:cell division"/>
    <property type="evidence" value="ECO:0007669"/>
    <property type="project" value="UniProtKB-KW"/>
</dbReference>
<dbReference type="Pfam" id="PF03256">
    <property type="entry name" value="ANAPC10"/>
    <property type="match status" value="1"/>
</dbReference>
<evidence type="ECO:0000256" key="9">
    <source>
        <dbReference type="ARBA" id="ARBA00022776"/>
    </source>
</evidence>
<dbReference type="GO" id="GO:0031145">
    <property type="term" value="P:anaphase-promoting complex-dependent catabolic process"/>
    <property type="evidence" value="ECO:0007669"/>
    <property type="project" value="InterPro"/>
</dbReference>
<keyword evidence="3" id="KW-0134">Cell wall</keyword>
<keyword evidence="5" id="KW-0433">Leucine-rich repeat</keyword>
<evidence type="ECO:0000256" key="6">
    <source>
        <dbReference type="ARBA" id="ARBA00022618"/>
    </source>
</evidence>
<feature type="compositionally biased region" description="Polar residues" evidence="15">
    <location>
        <begin position="561"/>
        <end position="582"/>
    </location>
</feature>
<keyword evidence="9" id="KW-0498">Mitosis</keyword>
<name>A0A5C7HY85_9ROSI</name>
<gene>
    <name evidence="18" type="ORF">EZV62_013434</name>
</gene>
<evidence type="ECO:0000256" key="14">
    <source>
        <dbReference type="ARBA" id="ARBA00041871"/>
    </source>
</evidence>
<keyword evidence="13" id="KW-0961">Cell wall biogenesis/degradation</keyword>
<dbReference type="PROSITE" id="PS51284">
    <property type="entry name" value="DOC"/>
    <property type="match status" value="1"/>
</dbReference>
<evidence type="ECO:0000256" key="11">
    <source>
        <dbReference type="ARBA" id="ARBA00023278"/>
    </source>
</evidence>
<dbReference type="Pfam" id="PF08263">
    <property type="entry name" value="LRRNT_2"/>
    <property type="match status" value="1"/>
</dbReference>
<dbReference type="Gene3D" id="3.80.10.10">
    <property type="entry name" value="Ribonuclease Inhibitor"/>
    <property type="match status" value="2"/>
</dbReference>
<dbReference type="GO" id="GO:0005680">
    <property type="term" value="C:anaphase-promoting complex"/>
    <property type="evidence" value="ECO:0007669"/>
    <property type="project" value="InterPro"/>
</dbReference>
<evidence type="ECO:0000259" key="17">
    <source>
        <dbReference type="PROSITE" id="PS51284"/>
    </source>
</evidence>
<evidence type="ECO:0000256" key="15">
    <source>
        <dbReference type="SAM" id="MobiDB-lite"/>
    </source>
</evidence>
<evidence type="ECO:0000313" key="19">
    <source>
        <dbReference type="Proteomes" id="UP000323000"/>
    </source>
</evidence>